<feature type="coiled-coil region" evidence="1">
    <location>
        <begin position="79"/>
        <end position="106"/>
    </location>
</feature>
<dbReference type="Proteomes" id="UP000054735">
    <property type="component" value="Unassembled WGS sequence"/>
</dbReference>
<dbReference type="RefSeq" id="WP_058523299.1">
    <property type="nucleotide sequence ID" value="NZ_CAAAHV010000002.1"/>
</dbReference>
<evidence type="ECO:0000313" key="3">
    <source>
        <dbReference type="EMBL" id="STX30574.1"/>
    </source>
</evidence>
<evidence type="ECO:0000313" key="2">
    <source>
        <dbReference type="EMBL" id="KTC72442.1"/>
    </source>
</evidence>
<name>A0A378IE87_9GAMM</name>
<reference evidence="3 5" key="2">
    <citation type="submission" date="2018-06" db="EMBL/GenBank/DDBJ databases">
        <authorList>
            <consortium name="Pathogen Informatics"/>
            <person name="Doyle S."/>
        </authorList>
    </citation>
    <scope>NUCLEOTIDE SEQUENCE [LARGE SCALE GENOMIC DNA]</scope>
    <source>
        <strain evidence="3 5">NCTC12437</strain>
    </source>
</reference>
<keyword evidence="1" id="KW-0175">Coiled coil</keyword>
<reference evidence="2 4" key="1">
    <citation type="submission" date="2015-11" db="EMBL/GenBank/DDBJ databases">
        <title>Genomic analysis of 38 Legionella species identifies large and diverse effector repertoires.</title>
        <authorList>
            <person name="Burstein D."/>
            <person name="Amaro F."/>
            <person name="Zusman T."/>
            <person name="Lifshitz Z."/>
            <person name="Cohen O."/>
            <person name="Gilbert J.A."/>
            <person name="Pupko T."/>
            <person name="Shuman H.A."/>
            <person name="Segal G."/>
        </authorList>
    </citation>
    <scope>NUCLEOTIDE SEQUENCE [LARGE SCALE GENOMIC DNA]</scope>
    <source>
        <strain evidence="2 4">CDC#1407-AL-14</strain>
    </source>
</reference>
<sequence>MKGRINELARQLSMLEHPVNIAEAGKLFQTHQELFQAKFEIDSETRVQWRIIQKIYDAYLKLVALKTALSDEQLLPLRIKELNDIKLSAESKMDDLKKAHHRVQEKIATLYPELSNAYDSYRGRSQMTVTAEDQLIRQFMLLLKEEYQQLLGQNYQVLMGEKLNQQNESTQKLKELDMLITPSTDMKHIMHLSGISLKESRRLNSILHSLLSHRSLLSNIISKNSISAEISNLTKMIKEAKQQIVNLSESILSCELENVDELNTLYSMIADKESLLQERRKKIDQLNSYWPGALFSYFTNPNHQEELNREIEELEYLESLNEKFKLDCQLIELNKMIDATRTLLVSDAQKWPETGHADISSDEINMIINSIRDFIPRYKAREPVSSVSLLVDLTDIIPLVQKAHQKYAQTHQLLTQFADAKKAMQDLERHPGFTPQPQPSPEEFSVLKKESEQRQNRLGTLAGLISKCQNLLSLYAQQNQIHNQLLDSASLQSKTLNQLLQLETQLLRLKKRPVDTKKMDEYSAKIIIELKLLQTTLKPVNEHRDTSKETLDEAIAEARIRRADTMDSHITRLQYWNSMIIQKLGQLSIDLNEWYVELYMCLQSQRVNEATKLQMYQLLKDILFELNEPQAQMPHATLYHYKLLCPNPQQQWRNLLAFKPAVNPDLEETGKLHAFLNRQIESLTNRKYLREARLLADLAHQLQKQTEGISTANIKACLSDPRYKSLYEHRGFWILSQWAAQASTAVWNFFSKTPSSFEQSIFYKRTATVHCIQEDFESAFLAKV</sequence>
<dbReference type="STRING" id="28083.Lbir_1217"/>
<dbReference type="EMBL" id="LNXT01000015">
    <property type="protein sequence ID" value="KTC72442.1"/>
    <property type="molecule type" value="Genomic_DNA"/>
</dbReference>
<evidence type="ECO:0000313" key="4">
    <source>
        <dbReference type="Proteomes" id="UP000054735"/>
    </source>
</evidence>
<dbReference type="Proteomes" id="UP000255066">
    <property type="component" value="Unassembled WGS sequence"/>
</dbReference>
<organism evidence="3 5">
    <name type="scientific">Legionella birminghamensis</name>
    <dbReference type="NCBI Taxonomy" id="28083"/>
    <lineage>
        <taxon>Bacteria</taxon>
        <taxon>Pseudomonadati</taxon>
        <taxon>Pseudomonadota</taxon>
        <taxon>Gammaproteobacteria</taxon>
        <taxon>Legionellales</taxon>
        <taxon>Legionellaceae</taxon>
        <taxon>Legionella</taxon>
    </lineage>
</organism>
<evidence type="ECO:0000256" key="1">
    <source>
        <dbReference type="SAM" id="Coils"/>
    </source>
</evidence>
<dbReference type="OrthoDB" id="5648418at2"/>
<dbReference type="EMBL" id="UGNW01000001">
    <property type="protein sequence ID" value="STX30574.1"/>
    <property type="molecule type" value="Genomic_DNA"/>
</dbReference>
<accession>A0A378IE87</accession>
<dbReference type="AlphaFoldDB" id="A0A378IE87"/>
<feature type="coiled-coil region" evidence="1">
    <location>
        <begin position="223"/>
        <end position="257"/>
    </location>
</feature>
<gene>
    <name evidence="3" type="primary">lepA_1</name>
    <name evidence="2" type="ORF">Lbir_1217</name>
    <name evidence="3" type="ORF">NCTC12437_00332</name>
</gene>
<evidence type="ECO:0000313" key="5">
    <source>
        <dbReference type="Proteomes" id="UP000255066"/>
    </source>
</evidence>
<proteinExistence type="predicted"/>
<protein>
    <submittedName>
        <fullName evidence="3">Effector protein A, substrate of the Dot/Icm secretion system</fullName>
    </submittedName>
    <submittedName>
        <fullName evidence="2">Interaptin</fullName>
    </submittedName>
</protein>
<keyword evidence="4" id="KW-1185">Reference proteome</keyword>